<comment type="subcellular location">
    <subcellularLocation>
        <location evidence="1">Cell membrane</location>
        <topology evidence="1">Multi-pass membrane protein</topology>
    </subcellularLocation>
    <subcellularLocation>
        <location evidence="7">Membrane</location>
        <topology evidence="7">Multi-pass membrane protein</topology>
    </subcellularLocation>
</comment>
<feature type="transmembrane region" description="Helical" evidence="8">
    <location>
        <begin position="86"/>
        <end position="106"/>
    </location>
</feature>
<keyword evidence="6 8" id="KW-0472">Membrane</keyword>
<gene>
    <name evidence="10" type="ORF">JMJ56_10875</name>
</gene>
<accession>A0ABS1U1F3</accession>
<reference evidence="10 11" key="1">
    <citation type="submission" date="2021-01" db="EMBL/GenBank/DDBJ databases">
        <title>Belnapia mucosa sp. nov. and Belnapia arida sp. nov., isolated from the Tabernas Desert (Almeria, Spain).</title>
        <authorList>
            <person name="Molina-Menor E."/>
            <person name="Vidal-Verdu A."/>
            <person name="Calonge A."/>
            <person name="Satari L."/>
            <person name="Pereto J."/>
            <person name="Porcar M."/>
        </authorList>
    </citation>
    <scope>NUCLEOTIDE SEQUENCE [LARGE SCALE GENOMIC DNA]</scope>
    <source>
        <strain evidence="10 11">T18</strain>
    </source>
</reference>
<dbReference type="EMBL" id="JAETWB010000003">
    <property type="protein sequence ID" value="MBL6078509.1"/>
    <property type="molecule type" value="Genomic_DNA"/>
</dbReference>
<dbReference type="Pfam" id="PF00361">
    <property type="entry name" value="Proton_antipo_M"/>
    <property type="match status" value="1"/>
</dbReference>
<keyword evidence="3" id="KW-1003">Cell membrane</keyword>
<feature type="transmembrane region" description="Helical" evidence="8">
    <location>
        <begin position="482"/>
        <end position="502"/>
    </location>
</feature>
<evidence type="ECO:0000256" key="8">
    <source>
        <dbReference type="SAM" id="Phobius"/>
    </source>
</evidence>
<feature type="transmembrane region" description="Helical" evidence="8">
    <location>
        <begin position="163"/>
        <end position="187"/>
    </location>
</feature>
<evidence type="ECO:0000256" key="3">
    <source>
        <dbReference type="ARBA" id="ARBA00022475"/>
    </source>
</evidence>
<evidence type="ECO:0000256" key="1">
    <source>
        <dbReference type="ARBA" id="ARBA00004651"/>
    </source>
</evidence>
<dbReference type="PANTHER" id="PTHR42703:SF1">
    <property type="entry name" value="NA(+)_H(+) ANTIPORTER SUBUNIT D1"/>
    <property type="match status" value="1"/>
</dbReference>
<evidence type="ECO:0000256" key="7">
    <source>
        <dbReference type="RuleBase" id="RU000320"/>
    </source>
</evidence>
<feature type="domain" description="NADH:quinone oxidoreductase/Mrp antiporter transmembrane" evidence="9">
    <location>
        <begin position="130"/>
        <end position="357"/>
    </location>
</feature>
<dbReference type="Proteomes" id="UP000660885">
    <property type="component" value="Unassembled WGS sequence"/>
</dbReference>
<dbReference type="RefSeq" id="WP_202831631.1">
    <property type="nucleotide sequence ID" value="NZ_JAETWB010000003.1"/>
</dbReference>
<evidence type="ECO:0000256" key="2">
    <source>
        <dbReference type="ARBA" id="ARBA00005346"/>
    </source>
</evidence>
<feature type="transmembrane region" description="Helical" evidence="8">
    <location>
        <begin position="214"/>
        <end position="234"/>
    </location>
</feature>
<dbReference type="NCBIfam" id="NF009309">
    <property type="entry name" value="PRK12666.1"/>
    <property type="match status" value="1"/>
</dbReference>
<evidence type="ECO:0000256" key="6">
    <source>
        <dbReference type="ARBA" id="ARBA00023136"/>
    </source>
</evidence>
<comment type="caution">
    <text evidence="10">The sequence shown here is derived from an EMBL/GenBank/DDBJ whole genome shotgun (WGS) entry which is preliminary data.</text>
</comment>
<feature type="transmembrane region" description="Helical" evidence="8">
    <location>
        <begin position="6"/>
        <end position="26"/>
    </location>
</feature>
<evidence type="ECO:0000256" key="4">
    <source>
        <dbReference type="ARBA" id="ARBA00022692"/>
    </source>
</evidence>
<sequence>MIAWTDHLVIAPIVVPMLAGAATVIAGNGRRRLLAGLGLASTVLLVLLSAMLLVTADAPGVRIYRLGDWPVSFGIVLVLDRLSAMMVALASVLGFAAFVFSLARWHRAGAHFHPLFQFQLMGLNGAFLTGDLFNLFVFFEAMLAASYGMALHGSGTARVRAGLHYIVINLLASLLFLIGVSVVYGIAGTLNMADLAARVADIAAEDRALLEAGLAVLGIAFLIKAAMWPLGFWLPGTYAAASAPAAAILSILSKVGIYAVLRIWLLLFGDGAGSSAAFGATALTAGGLLTVAFGAVAVLASQNLARLAGASVLVSSGTLLAAIGMGQAAVTGGALLYLAGSVLAIGALFLLVELVERGRDIGADVLAVTREAFGTGEHEEDGEPGERDAIGVPIPATVATLGVSFLACALLIAGLPPLSGFLAKFAILSPLFAPGGGAPRPLAWVLAAALILSGLATVVAMVRAGMDAFWASPAGRPQRVSIVEFLPVALLLALCVALTVGAGPALDYTTAAAEALHVPANYLRGVLGTPEDGR</sequence>
<keyword evidence="4 7" id="KW-0812">Transmembrane</keyword>
<dbReference type="PANTHER" id="PTHR42703">
    <property type="entry name" value="NADH DEHYDROGENASE"/>
    <property type="match status" value="1"/>
</dbReference>
<feature type="transmembrane region" description="Helical" evidence="8">
    <location>
        <begin position="277"/>
        <end position="300"/>
    </location>
</feature>
<organism evidence="10 11">
    <name type="scientific">Belnapia arida</name>
    <dbReference type="NCBI Taxonomy" id="2804533"/>
    <lineage>
        <taxon>Bacteria</taxon>
        <taxon>Pseudomonadati</taxon>
        <taxon>Pseudomonadota</taxon>
        <taxon>Alphaproteobacteria</taxon>
        <taxon>Acetobacterales</taxon>
        <taxon>Roseomonadaceae</taxon>
        <taxon>Belnapia</taxon>
    </lineage>
</organism>
<feature type="transmembrane region" description="Helical" evidence="8">
    <location>
        <begin position="396"/>
        <end position="422"/>
    </location>
</feature>
<feature type="transmembrane region" description="Helical" evidence="8">
    <location>
        <begin position="246"/>
        <end position="265"/>
    </location>
</feature>
<feature type="transmembrane region" description="Helical" evidence="8">
    <location>
        <begin position="442"/>
        <end position="462"/>
    </location>
</feature>
<feature type="transmembrane region" description="Helical" evidence="8">
    <location>
        <begin position="334"/>
        <end position="352"/>
    </location>
</feature>
<dbReference type="InterPro" id="IPR050586">
    <property type="entry name" value="CPA3_Na-H_Antiporter_D"/>
</dbReference>
<feature type="transmembrane region" description="Helical" evidence="8">
    <location>
        <begin position="307"/>
        <end position="328"/>
    </location>
</feature>
<name>A0ABS1U1F3_9PROT</name>
<evidence type="ECO:0000259" key="9">
    <source>
        <dbReference type="Pfam" id="PF00361"/>
    </source>
</evidence>
<comment type="similarity">
    <text evidence="2">Belongs to the CPA3 antiporters (TC 2.A.63) subunit D family.</text>
</comment>
<proteinExistence type="inferred from homology"/>
<evidence type="ECO:0000313" key="10">
    <source>
        <dbReference type="EMBL" id="MBL6078509.1"/>
    </source>
</evidence>
<dbReference type="InterPro" id="IPR001750">
    <property type="entry name" value="ND/Mrp_TM"/>
</dbReference>
<keyword evidence="5 8" id="KW-1133">Transmembrane helix</keyword>
<evidence type="ECO:0000256" key="5">
    <source>
        <dbReference type="ARBA" id="ARBA00022989"/>
    </source>
</evidence>
<evidence type="ECO:0000313" key="11">
    <source>
        <dbReference type="Proteomes" id="UP000660885"/>
    </source>
</evidence>
<keyword evidence="11" id="KW-1185">Reference proteome</keyword>
<protein>
    <submittedName>
        <fullName evidence="10">Monovalent cation/H+ antiporter subunit D</fullName>
    </submittedName>
</protein>
<feature type="transmembrane region" description="Helical" evidence="8">
    <location>
        <begin position="33"/>
        <end position="56"/>
    </location>
</feature>